<dbReference type="Proteomes" id="UP000756860">
    <property type="component" value="Unassembled WGS sequence"/>
</dbReference>
<gene>
    <name evidence="2" type="ORF">KI810_08080</name>
</gene>
<reference evidence="2 3" key="1">
    <citation type="submission" date="2021-05" db="EMBL/GenBank/DDBJ databases">
        <title>The draft genome of Geobacter luticola JCM 17780.</title>
        <authorList>
            <person name="Xu Z."/>
            <person name="Masuda Y."/>
            <person name="Itoh H."/>
            <person name="Senoo K."/>
        </authorList>
    </citation>
    <scope>NUCLEOTIDE SEQUENCE [LARGE SCALE GENOMIC DNA]</scope>
    <source>
        <strain evidence="2 3">JCM 17780</strain>
    </source>
</reference>
<feature type="signal peptide" evidence="1">
    <location>
        <begin position="1"/>
        <end position="21"/>
    </location>
</feature>
<sequence length="139" mass="14033">MKKLVCLTLLIAVATAGFAYAALTKAADTGTAADGAWYAAADSGKITFPGDSTNGPLIAFKPSANVSMAYNCTDGTVYTLGSYHSSGTKLYGTSSTEAKIYMFDLAAAGEAAPPGDTAPTTTIPTAAAPNFSTGWSAIK</sequence>
<dbReference type="RefSeq" id="WP_214174996.1">
    <property type="nucleotide sequence ID" value="NZ_JAHCVK010000002.1"/>
</dbReference>
<evidence type="ECO:0000313" key="2">
    <source>
        <dbReference type="EMBL" id="MBT0653011.1"/>
    </source>
</evidence>
<evidence type="ECO:0000313" key="3">
    <source>
        <dbReference type="Proteomes" id="UP000756860"/>
    </source>
</evidence>
<keyword evidence="3" id="KW-1185">Reference proteome</keyword>
<feature type="chain" id="PRO_5045324312" evidence="1">
    <location>
        <begin position="22"/>
        <end position="139"/>
    </location>
</feature>
<dbReference type="EMBL" id="JAHCVK010000002">
    <property type="protein sequence ID" value="MBT0653011.1"/>
    <property type="molecule type" value="Genomic_DNA"/>
</dbReference>
<accession>A0ABS5SEH0</accession>
<organism evidence="2 3">
    <name type="scientific">Geomobilimonas luticola</name>
    <dbReference type="NCBI Taxonomy" id="1114878"/>
    <lineage>
        <taxon>Bacteria</taxon>
        <taxon>Pseudomonadati</taxon>
        <taxon>Thermodesulfobacteriota</taxon>
        <taxon>Desulfuromonadia</taxon>
        <taxon>Geobacterales</taxon>
        <taxon>Geobacteraceae</taxon>
        <taxon>Geomobilimonas</taxon>
    </lineage>
</organism>
<name>A0ABS5SEH0_9BACT</name>
<proteinExistence type="predicted"/>
<comment type="caution">
    <text evidence="2">The sequence shown here is derived from an EMBL/GenBank/DDBJ whole genome shotgun (WGS) entry which is preliminary data.</text>
</comment>
<protein>
    <submittedName>
        <fullName evidence="2">Uncharacterized protein</fullName>
    </submittedName>
</protein>
<keyword evidence="1" id="KW-0732">Signal</keyword>
<evidence type="ECO:0000256" key="1">
    <source>
        <dbReference type="SAM" id="SignalP"/>
    </source>
</evidence>